<keyword evidence="1" id="KW-0808">Transferase</keyword>
<keyword evidence="2" id="KW-0802">TPR repeat</keyword>
<name>A0A1S8D1W4_9PROT</name>
<dbReference type="Proteomes" id="UP000054844">
    <property type="component" value="Unassembled WGS sequence"/>
</dbReference>
<keyword evidence="4" id="KW-1185">Reference proteome</keyword>
<feature type="repeat" description="TPR" evidence="2">
    <location>
        <begin position="72"/>
        <end position="105"/>
    </location>
</feature>
<dbReference type="GO" id="GO:0016757">
    <property type="term" value="F:glycosyltransferase activity"/>
    <property type="evidence" value="ECO:0007669"/>
    <property type="project" value="InterPro"/>
</dbReference>
<proteinExistence type="predicted"/>
<reference evidence="3" key="1">
    <citation type="submission" date="2016-12" db="EMBL/GenBank/DDBJ databases">
        <title>Draft genome sequence of Roseomonas mucosa strain AU37, isolated from a peripheral intravenous catheter.</title>
        <authorList>
            <person name="Choudhury M.A."/>
            <person name="Sidjabat H.E."/>
            <person name="Wailan A.M."/>
            <person name="Zhang L."/>
            <person name="Marsh N.M."/>
            <person name="Rickard C.M."/>
            <person name="Davies M."/>
            <person name="Mcmillan D.J."/>
        </authorList>
    </citation>
    <scope>NUCLEOTIDE SEQUENCE [LARGE SCALE GENOMIC DNA]</scope>
    <source>
        <strain evidence="3">AU37</strain>
    </source>
</reference>
<dbReference type="InterPro" id="IPR011990">
    <property type="entry name" value="TPR-like_helical_dom_sf"/>
</dbReference>
<organism evidence="3 4">
    <name type="scientific">Roseomonas mucosa</name>
    <dbReference type="NCBI Taxonomy" id="207340"/>
    <lineage>
        <taxon>Bacteria</taxon>
        <taxon>Pseudomonadati</taxon>
        <taxon>Pseudomonadota</taxon>
        <taxon>Alphaproteobacteria</taxon>
        <taxon>Acetobacterales</taxon>
        <taxon>Roseomonadaceae</taxon>
        <taxon>Roseomonas</taxon>
    </lineage>
</organism>
<dbReference type="Pfam" id="PF13692">
    <property type="entry name" value="Glyco_trans_1_4"/>
    <property type="match status" value="1"/>
</dbReference>
<dbReference type="SUPFAM" id="SSF53756">
    <property type="entry name" value="UDP-Glycosyltransferase/glycogen phosphorylase"/>
    <property type="match status" value="1"/>
</dbReference>
<dbReference type="PROSITE" id="PS50005">
    <property type="entry name" value="TPR"/>
    <property type="match status" value="1"/>
</dbReference>
<dbReference type="RefSeq" id="WP_076970333.1">
    <property type="nucleotide sequence ID" value="NZ_LLWF02000061.1"/>
</dbReference>
<gene>
    <name evidence="3" type="ORF">APZ41_015320</name>
</gene>
<evidence type="ECO:0000256" key="2">
    <source>
        <dbReference type="PROSITE-ProRule" id="PRU00339"/>
    </source>
</evidence>
<dbReference type="AlphaFoldDB" id="A0A1S8D1W4"/>
<evidence type="ECO:0000313" key="4">
    <source>
        <dbReference type="Proteomes" id="UP000054844"/>
    </source>
</evidence>
<dbReference type="Gene3D" id="1.25.40.10">
    <property type="entry name" value="Tetratricopeptide repeat domain"/>
    <property type="match status" value="1"/>
</dbReference>
<comment type="caution">
    <text evidence="3">The sequence shown here is derived from an EMBL/GenBank/DDBJ whole genome shotgun (WGS) entry which is preliminary data.</text>
</comment>
<dbReference type="SMART" id="SM00028">
    <property type="entry name" value="TPR"/>
    <property type="match status" value="2"/>
</dbReference>
<dbReference type="SUPFAM" id="SSF48452">
    <property type="entry name" value="TPR-like"/>
    <property type="match status" value="1"/>
</dbReference>
<evidence type="ECO:0000313" key="3">
    <source>
        <dbReference type="EMBL" id="ONH82286.1"/>
    </source>
</evidence>
<protein>
    <submittedName>
        <fullName evidence="3">Uncharacterized protein</fullName>
    </submittedName>
</protein>
<dbReference type="PANTHER" id="PTHR46401:SF2">
    <property type="entry name" value="GLYCOSYLTRANSFERASE WBBK-RELATED"/>
    <property type="match status" value="1"/>
</dbReference>
<dbReference type="EMBL" id="LLWF02000061">
    <property type="protein sequence ID" value="ONH82286.1"/>
    <property type="molecule type" value="Genomic_DNA"/>
</dbReference>
<dbReference type="InterPro" id="IPR019734">
    <property type="entry name" value="TPR_rpt"/>
</dbReference>
<dbReference type="PANTHER" id="PTHR46401">
    <property type="entry name" value="GLYCOSYLTRANSFERASE WBBK-RELATED"/>
    <property type="match status" value="1"/>
</dbReference>
<dbReference type="Gene3D" id="3.40.50.2000">
    <property type="entry name" value="Glycogen Phosphorylase B"/>
    <property type="match status" value="1"/>
</dbReference>
<evidence type="ECO:0000256" key="1">
    <source>
        <dbReference type="ARBA" id="ARBA00022679"/>
    </source>
</evidence>
<dbReference type="STRING" id="207340.APZ41_015320"/>
<sequence>MSQAATLLEDADRARDAREWQAAALLYGDYLRLRPDDRAAIVQQGHMVKEAGDPEAALALYDRARRLDGADPDIHLQSGHALKLLRRMPEALDAYGRALALDPEGEDPWREWLALARRGRPLPRRLTGVGLDLSDLVSWVLGGRRVPSGIQRVQYEIAAGLCAGDGAVLACALPPAGVAGGWRELPTPLLLRLRRLAVQGGIGRGSGGADPREAAWQEAVGILHDWLAAAPDLAMAPGALLLCPGTAWAMPEQAARLAAAREAGARYVPLLHDTIPLSLPEWCEARTVADYAAWFSALPLLADGILCNSEATAAELRRCAARHLPGLALPPLAVVPLNGAPVPPAREAPLPPELESRPYVLCTGTIEGRKNHLLLFQAWLTLARRLGGACPLLVCVGRPGWRSEGAMALLAASPELAAKVMILPEVDDAVLHALTRHCRFAVSASHGEGWGLPVSEALALGRPVLAPGHSALLESGAAGATFFTPNSEPDLVEKALALIAAPEAAAARIAPGGGCRPWGEVAREMLARARSLVTGGAAPAVPPLLPPGLRVRLSPPPCRRPGLEQALAQVLPSGPGWLPAEAGGRPSLPGLARLRCRVRGGPLRLLLEVRAPAEEPCRLRIGAWREGGEEMAMTLDLAPGQAAETMLPLPDPEAAEEGVLEILLDSEAETRGAALVALGLARDAVLEDRLRLIEGRELLALLPD</sequence>
<dbReference type="OrthoDB" id="9790710at2"/>
<accession>A0A1S8D1W4</accession>